<feature type="signal peptide" evidence="1">
    <location>
        <begin position="1"/>
        <end position="19"/>
    </location>
</feature>
<evidence type="ECO:0000313" key="3">
    <source>
        <dbReference type="Proteomes" id="UP001480595"/>
    </source>
</evidence>
<accession>A0ABR1SQW9</accession>
<feature type="chain" id="PRO_5045201017" evidence="1">
    <location>
        <begin position="20"/>
        <end position="105"/>
    </location>
</feature>
<proteinExistence type="predicted"/>
<dbReference type="Proteomes" id="UP001480595">
    <property type="component" value="Unassembled WGS sequence"/>
</dbReference>
<evidence type="ECO:0000313" key="2">
    <source>
        <dbReference type="EMBL" id="KAK8036722.1"/>
    </source>
</evidence>
<keyword evidence="3" id="KW-1185">Reference proteome</keyword>
<keyword evidence="1" id="KW-0732">Signal</keyword>
<dbReference type="GeneID" id="92099691"/>
<organism evidence="2 3">
    <name type="scientific">Apiospora phragmitis</name>
    <dbReference type="NCBI Taxonomy" id="2905665"/>
    <lineage>
        <taxon>Eukaryota</taxon>
        <taxon>Fungi</taxon>
        <taxon>Dikarya</taxon>
        <taxon>Ascomycota</taxon>
        <taxon>Pezizomycotina</taxon>
        <taxon>Sordariomycetes</taxon>
        <taxon>Xylariomycetidae</taxon>
        <taxon>Amphisphaeriales</taxon>
        <taxon>Apiosporaceae</taxon>
        <taxon>Apiospora</taxon>
    </lineage>
</organism>
<dbReference type="RefSeq" id="XP_066707540.1">
    <property type="nucleotide sequence ID" value="XM_066866626.1"/>
</dbReference>
<evidence type="ECO:0000256" key="1">
    <source>
        <dbReference type="SAM" id="SignalP"/>
    </source>
</evidence>
<gene>
    <name evidence="2" type="ORF">PG994_015219</name>
</gene>
<name>A0ABR1SQW9_9PEZI</name>
<reference evidence="2 3" key="1">
    <citation type="submission" date="2023-01" db="EMBL/GenBank/DDBJ databases">
        <title>Analysis of 21 Apiospora genomes using comparative genomics revels a genus with tremendous synthesis potential of carbohydrate active enzymes and secondary metabolites.</title>
        <authorList>
            <person name="Sorensen T."/>
        </authorList>
    </citation>
    <scope>NUCLEOTIDE SEQUENCE [LARGE SCALE GENOMIC DNA]</scope>
    <source>
        <strain evidence="2 3">CBS 135458</strain>
    </source>
</reference>
<protein>
    <submittedName>
        <fullName evidence="2">Uncharacterized protein</fullName>
    </submittedName>
</protein>
<sequence>MFVCSLLSSWVLFPRALLGGIPRADVDPIQVLSAYRQQLTRGFELRSELADDVLKRVVLPLLQQSAIGDVEVRSRNAQHQHLVIASPSLEECVNIALVDGVPFLA</sequence>
<dbReference type="EMBL" id="JAQQWL010000018">
    <property type="protein sequence ID" value="KAK8036722.1"/>
    <property type="molecule type" value="Genomic_DNA"/>
</dbReference>
<comment type="caution">
    <text evidence="2">The sequence shown here is derived from an EMBL/GenBank/DDBJ whole genome shotgun (WGS) entry which is preliminary data.</text>
</comment>